<reference evidence="3 4" key="1">
    <citation type="submission" date="2018-05" db="EMBL/GenBank/DDBJ databases">
        <title>Genome sequencing and assembly of the regulated plant pathogen Lachnellula willkommii and related sister species for the development of diagnostic species identification markers.</title>
        <authorList>
            <person name="Giroux E."/>
            <person name="Bilodeau G."/>
        </authorList>
    </citation>
    <scope>NUCLEOTIDE SEQUENCE [LARGE SCALE GENOMIC DNA]</scope>
    <source>
        <strain evidence="3 4">CBS 172.35</strain>
    </source>
</reference>
<dbReference type="GO" id="GO:0050660">
    <property type="term" value="F:flavin adenine dinucleotide binding"/>
    <property type="evidence" value="ECO:0007669"/>
    <property type="project" value="TreeGrafter"/>
</dbReference>
<sequence length="397" mass="43357">EKEKEFVDSEPDVFVVGAGQAGLNLGARLKAMGLSALLIDKNERVGDNWRSRYRLGDFFESYASLMELNVWTRTTIASASFDDTAKIWTITVTRGDGDGTTRTLHPKHVVFATGHAGEPKIPSFPGQDTFQGLAHHASFHQDAKRAGNMKGKKVVVVGTGNSGHDIAQNYQSAGADVTMVQRAGTYVISASKGLFMLHEGMYDETGPPIEDADIAGQSLPIPVQFALNVGLTEKIREAEKESLDGLVRAGFKLDFGVDESGIYRKYITRGGGYYIDIGASQLIIDGKIKVQQSPNGISHFEPNALVLADGTKLEADIVVLATGYDNMRTSARKVFGDEIANRCKDVWDLDEEGEVNAMWRPSGHPNFWFMGGNLALCRTYSRFVALQIMAIEKGLSR</sequence>
<comment type="caution">
    <text evidence="3">The sequence shown here is derived from an EMBL/GenBank/DDBJ whole genome shotgun (WGS) entry which is preliminary data.</text>
</comment>
<dbReference type="PANTHER" id="PTHR43539:SF24">
    <property type="entry name" value="FAD_NAD(P)-BINDING DOMAIN-CONTAINING PROTEIN-RELATED"/>
    <property type="match status" value="1"/>
</dbReference>
<dbReference type="Gene3D" id="3.50.50.60">
    <property type="entry name" value="FAD/NAD(P)-binding domain"/>
    <property type="match status" value="2"/>
</dbReference>
<protein>
    <submittedName>
        <fullName evidence="3">Putative indole-3-pyruvate monooxygenase</fullName>
    </submittedName>
</protein>
<dbReference type="GO" id="GO:0004497">
    <property type="term" value="F:monooxygenase activity"/>
    <property type="evidence" value="ECO:0007669"/>
    <property type="project" value="UniProtKB-KW"/>
</dbReference>
<evidence type="ECO:0000313" key="3">
    <source>
        <dbReference type="EMBL" id="TVY87781.1"/>
    </source>
</evidence>
<feature type="domain" description="FAD/NAD(P)-binding" evidence="2">
    <location>
        <begin position="12"/>
        <end position="185"/>
    </location>
</feature>
<evidence type="ECO:0000259" key="2">
    <source>
        <dbReference type="Pfam" id="PF07992"/>
    </source>
</evidence>
<organism evidence="3 4">
    <name type="scientific">Lachnellula willkommii</name>
    <dbReference type="NCBI Taxonomy" id="215461"/>
    <lineage>
        <taxon>Eukaryota</taxon>
        <taxon>Fungi</taxon>
        <taxon>Dikarya</taxon>
        <taxon>Ascomycota</taxon>
        <taxon>Pezizomycotina</taxon>
        <taxon>Leotiomycetes</taxon>
        <taxon>Helotiales</taxon>
        <taxon>Lachnaceae</taxon>
        <taxon>Lachnellula</taxon>
    </lineage>
</organism>
<keyword evidence="4" id="KW-1185">Reference proteome</keyword>
<accession>A0A559M498</accession>
<dbReference type="InterPro" id="IPR023753">
    <property type="entry name" value="FAD/NAD-binding_dom"/>
</dbReference>
<dbReference type="SUPFAM" id="SSF51905">
    <property type="entry name" value="FAD/NAD(P)-binding domain"/>
    <property type="match status" value="1"/>
</dbReference>
<dbReference type="Proteomes" id="UP000315522">
    <property type="component" value="Unassembled WGS sequence"/>
</dbReference>
<dbReference type="EMBL" id="QGML01002162">
    <property type="protein sequence ID" value="TVY87781.1"/>
    <property type="molecule type" value="Genomic_DNA"/>
</dbReference>
<dbReference type="Pfam" id="PF07992">
    <property type="entry name" value="Pyr_redox_2"/>
    <property type="match status" value="1"/>
</dbReference>
<evidence type="ECO:0000256" key="1">
    <source>
        <dbReference type="ARBA" id="ARBA00023002"/>
    </source>
</evidence>
<evidence type="ECO:0000313" key="4">
    <source>
        <dbReference type="Proteomes" id="UP000315522"/>
    </source>
</evidence>
<dbReference type="PANTHER" id="PTHR43539">
    <property type="entry name" value="FLAVIN-BINDING MONOOXYGENASE-LIKE PROTEIN (AFU_ORTHOLOGUE AFUA_4G09220)"/>
    <property type="match status" value="1"/>
</dbReference>
<keyword evidence="1" id="KW-0560">Oxidoreductase</keyword>
<gene>
    <name evidence="3" type="primary">YUC7</name>
    <name evidence="3" type="ORF">LAWI1_G006003</name>
</gene>
<dbReference type="InterPro" id="IPR036188">
    <property type="entry name" value="FAD/NAD-bd_sf"/>
</dbReference>
<dbReference type="InterPro" id="IPR050982">
    <property type="entry name" value="Auxin_biosynth/cation_transpt"/>
</dbReference>
<dbReference type="PRINTS" id="PR00411">
    <property type="entry name" value="PNDRDTASEI"/>
</dbReference>
<proteinExistence type="predicted"/>
<dbReference type="AlphaFoldDB" id="A0A559M498"/>
<feature type="non-terminal residue" evidence="3">
    <location>
        <position position="1"/>
    </location>
</feature>
<keyword evidence="3" id="KW-0670">Pyruvate</keyword>
<name>A0A559M498_9HELO</name>
<keyword evidence="3" id="KW-0503">Monooxygenase</keyword>